<sequence length="315" mass="33240">MTLRVAITGASGFVGQALASRLMAEGCQVTGVVRRELDAPFAQCVVSGLDDPCLEPLLAECDVLVHAAARAHVMDEDAADPLAAYRAVNVDGSLAIARRAAAQGVRRFVFISSIKVNGEATPLGQPFRHDAKPAPEDAYGISKLEAEQGLTQLASDTGMELVIIRPPLVYGPGVKGNFAGMLKVVSKGLPLPLGRVDNRRSLVGLDNLVDLIRVCLDHPAATGQVFLVSDGEDLSTADLLRRAGQALDKPARLLPVPIGLLRLGATLLGKKAVADRLLGSLQVALVPTCERLGWQPPITVDEGLQRCCAPTKRGE</sequence>
<gene>
    <name evidence="2" type="ORF">T9A_01673</name>
</gene>
<reference evidence="2 3" key="1">
    <citation type="submission" date="2012-09" db="EMBL/GenBank/DDBJ databases">
        <title>Genome Sequence of alkane-degrading Bacterium Alcanivorax jadensis T9.</title>
        <authorList>
            <person name="Lai Q."/>
            <person name="Shao Z."/>
        </authorList>
    </citation>
    <scope>NUCLEOTIDE SEQUENCE [LARGE SCALE GENOMIC DNA]</scope>
    <source>
        <strain evidence="2 3">T9</strain>
    </source>
</reference>
<proteinExistence type="predicted"/>
<accession>A0ABR4WDY4</accession>
<dbReference type="EMBL" id="ARXU01000005">
    <property type="protein sequence ID" value="KGD61224.1"/>
    <property type="molecule type" value="Genomic_DNA"/>
</dbReference>
<comment type="caution">
    <text evidence="2">The sequence shown here is derived from an EMBL/GenBank/DDBJ whole genome shotgun (WGS) entry which is preliminary data.</text>
</comment>
<dbReference type="Gene3D" id="3.40.50.720">
    <property type="entry name" value="NAD(P)-binding Rossmann-like Domain"/>
    <property type="match status" value="1"/>
</dbReference>
<evidence type="ECO:0000259" key="1">
    <source>
        <dbReference type="Pfam" id="PF01370"/>
    </source>
</evidence>
<dbReference type="InterPro" id="IPR001509">
    <property type="entry name" value="Epimerase_deHydtase"/>
</dbReference>
<keyword evidence="3" id="KW-1185">Reference proteome</keyword>
<name>A0ABR4WDY4_9GAMM</name>
<dbReference type="Proteomes" id="UP000029443">
    <property type="component" value="Unassembled WGS sequence"/>
</dbReference>
<dbReference type="InterPro" id="IPR051783">
    <property type="entry name" value="NAD(P)-dependent_oxidoreduct"/>
</dbReference>
<dbReference type="RefSeq" id="WP_035247030.1">
    <property type="nucleotide sequence ID" value="NZ_ARXU01000005.1"/>
</dbReference>
<dbReference type="Pfam" id="PF01370">
    <property type="entry name" value="Epimerase"/>
    <property type="match status" value="1"/>
</dbReference>
<organism evidence="2 3">
    <name type="scientific">Alcanivorax jadensis T9</name>
    <dbReference type="NCBI Taxonomy" id="1177181"/>
    <lineage>
        <taxon>Bacteria</taxon>
        <taxon>Pseudomonadati</taxon>
        <taxon>Pseudomonadota</taxon>
        <taxon>Gammaproteobacteria</taxon>
        <taxon>Oceanospirillales</taxon>
        <taxon>Alcanivoracaceae</taxon>
        <taxon>Alcanivorax</taxon>
    </lineage>
</organism>
<dbReference type="PANTHER" id="PTHR48079">
    <property type="entry name" value="PROTEIN YEEZ"/>
    <property type="match status" value="1"/>
</dbReference>
<evidence type="ECO:0000313" key="3">
    <source>
        <dbReference type="Proteomes" id="UP000029443"/>
    </source>
</evidence>
<dbReference type="InterPro" id="IPR036291">
    <property type="entry name" value="NAD(P)-bd_dom_sf"/>
</dbReference>
<dbReference type="CDD" id="cd05232">
    <property type="entry name" value="UDP_G4E_4_SDR_e"/>
    <property type="match status" value="1"/>
</dbReference>
<protein>
    <submittedName>
        <fullName evidence="2">UDP-glucose 4-epimerase WbpV</fullName>
    </submittedName>
</protein>
<dbReference type="PANTHER" id="PTHR48079:SF6">
    <property type="entry name" value="NAD(P)-BINDING DOMAIN-CONTAINING PROTEIN-RELATED"/>
    <property type="match status" value="1"/>
</dbReference>
<evidence type="ECO:0000313" key="2">
    <source>
        <dbReference type="EMBL" id="KGD61224.1"/>
    </source>
</evidence>
<feature type="domain" description="NAD-dependent epimerase/dehydratase" evidence="1">
    <location>
        <begin position="5"/>
        <end position="226"/>
    </location>
</feature>
<dbReference type="SUPFAM" id="SSF51735">
    <property type="entry name" value="NAD(P)-binding Rossmann-fold domains"/>
    <property type="match status" value="1"/>
</dbReference>